<dbReference type="Pfam" id="PF04023">
    <property type="entry name" value="FeoA"/>
    <property type="match status" value="1"/>
</dbReference>
<evidence type="ECO:0000313" key="3">
    <source>
        <dbReference type="EMBL" id="BCR05710.1"/>
    </source>
</evidence>
<dbReference type="InterPro" id="IPR053184">
    <property type="entry name" value="FeoA-like"/>
</dbReference>
<protein>
    <submittedName>
        <fullName evidence="3">Iron transporter FeoA</fullName>
    </submittedName>
</protein>
<reference evidence="3 4" key="2">
    <citation type="journal article" date="2021" name="Int. J. Syst. Evol. Microbiol.">
        <title>Isolation and Polyphasic Characterization of Desulfuromonas versatilis sp. Nov., an Electrogenic Bacteria Capable of Versatile Metabolism Isolated from a Graphene Oxide-Reducing Enrichment Culture.</title>
        <authorList>
            <person name="Xie L."/>
            <person name="Yoshida N."/>
            <person name="Ishii S."/>
            <person name="Meng L."/>
        </authorList>
    </citation>
    <scope>NUCLEOTIDE SEQUENCE [LARGE SCALE GENOMIC DNA]</scope>
    <source>
        <strain evidence="3 4">NIT-T3</strain>
    </source>
</reference>
<keyword evidence="4" id="KW-1185">Reference proteome</keyword>
<accession>A0ABN6E067</accession>
<dbReference type="InterPro" id="IPR008988">
    <property type="entry name" value="Transcriptional_repressor_C"/>
</dbReference>
<evidence type="ECO:0000256" key="1">
    <source>
        <dbReference type="ARBA" id="ARBA00023004"/>
    </source>
</evidence>
<dbReference type="RefSeq" id="WP_225911517.1">
    <property type="nucleotide sequence ID" value="NZ_AP024355.1"/>
</dbReference>
<dbReference type="EMBL" id="AP024355">
    <property type="protein sequence ID" value="BCR05710.1"/>
    <property type="molecule type" value="Genomic_DNA"/>
</dbReference>
<feature type="domain" description="Ferrous iron transporter FeoA-like" evidence="2">
    <location>
        <begin position="5"/>
        <end position="87"/>
    </location>
</feature>
<dbReference type="SMART" id="SM00899">
    <property type="entry name" value="FeoA"/>
    <property type="match status" value="1"/>
</dbReference>
<proteinExistence type="predicted"/>
<keyword evidence="1" id="KW-0408">Iron</keyword>
<evidence type="ECO:0000259" key="2">
    <source>
        <dbReference type="SMART" id="SM00899"/>
    </source>
</evidence>
<dbReference type="PANTHER" id="PTHR43151:SF1">
    <property type="entry name" value="SSR2333 PROTEIN"/>
    <property type="match status" value="1"/>
</dbReference>
<gene>
    <name evidence="3" type="ORF">DESUT3_27790</name>
</gene>
<name>A0ABN6E067_9BACT</name>
<dbReference type="SUPFAM" id="SSF50037">
    <property type="entry name" value="C-terminal domain of transcriptional repressors"/>
    <property type="match status" value="1"/>
</dbReference>
<reference evidence="3 4" key="1">
    <citation type="journal article" date="2016" name="C (Basel)">
        <title>Selective Growth of and Electricity Production by Marine Exoelectrogenic Bacteria in Self-Aggregated Hydrogel of Microbially Reduced Graphene Oxide.</title>
        <authorList>
            <person name="Yoshida N."/>
            <person name="Goto Y."/>
            <person name="Miyata Y."/>
        </authorList>
    </citation>
    <scope>NUCLEOTIDE SEQUENCE [LARGE SCALE GENOMIC DNA]</scope>
    <source>
        <strain evidence="3 4">NIT-T3</strain>
    </source>
</reference>
<dbReference type="PANTHER" id="PTHR43151">
    <property type="entry name" value="FEOA FAMILY PROTEIN"/>
    <property type="match status" value="1"/>
</dbReference>
<dbReference type="InterPro" id="IPR007167">
    <property type="entry name" value="Fe-transptr_FeoA-like"/>
</dbReference>
<dbReference type="Gene3D" id="2.30.30.90">
    <property type="match status" value="1"/>
</dbReference>
<organism evidence="3 4">
    <name type="scientific">Desulfuromonas versatilis</name>
    <dbReference type="NCBI Taxonomy" id="2802975"/>
    <lineage>
        <taxon>Bacteria</taxon>
        <taxon>Pseudomonadati</taxon>
        <taxon>Thermodesulfobacteriota</taxon>
        <taxon>Desulfuromonadia</taxon>
        <taxon>Desulfuromonadales</taxon>
        <taxon>Desulfuromonadaceae</taxon>
        <taxon>Desulfuromonas</taxon>
    </lineage>
</organism>
<dbReference type="InterPro" id="IPR038157">
    <property type="entry name" value="FeoA_core_dom"/>
</dbReference>
<sequence>MQIMMPLGLLSPGDQGEIVEIRFAQNAQRCAGSGEQGKSEVRVEDMGLRIGKSVEMLNNGSGPILLRVDESRIALARGLAMKIMVRRQG</sequence>
<evidence type="ECO:0000313" key="4">
    <source>
        <dbReference type="Proteomes" id="UP001319827"/>
    </source>
</evidence>
<dbReference type="Proteomes" id="UP001319827">
    <property type="component" value="Chromosome"/>
</dbReference>